<comment type="caution">
    <text evidence="3">The sequence shown here is derived from an EMBL/GenBank/DDBJ whole genome shotgun (WGS) entry which is preliminary data.</text>
</comment>
<dbReference type="PANTHER" id="PTHR43884:SF12">
    <property type="entry name" value="ISOVALERYL-COA DEHYDROGENASE, MITOCHONDRIAL-RELATED"/>
    <property type="match status" value="1"/>
</dbReference>
<name>T1DHQ4_9ZZZZ</name>
<evidence type="ECO:0000256" key="1">
    <source>
        <dbReference type="ARBA" id="ARBA00022630"/>
    </source>
</evidence>
<dbReference type="PROSITE" id="PS00073">
    <property type="entry name" value="ACYL_COA_DH_2"/>
    <property type="match status" value="1"/>
</dbReference>
<dbReference type="InterPro" id="IPR006089">
    <property type="entry name" value="Acyl-CoA_DH_CS"/>
</dbReference>
<reference evidence="3" key="1">
    <citation type="submission" date="2013-08" db="EMBL/GenBank/DDBJ databases">
        <authorList>
            <person name="Mendez C."/>
            <person name="Richter M."/>
            <person name="Ferrer M."/>
            <person name="Sanchez J."/>
        </authorList>
    </citation>
    <scope>NUCLEOTIDE SEQUENCE</scope>
</reference>
<feature type="non-terminal residue" evidence="3">
    <location>
        <position position="1"/>
    </location>
</feature>
<dbReference type="PANTHER" id="PTHR43884">
    <property type="entry name" value="ACYL-COA DEHYDROGENASE"/>
    <property type="match status" value="1"/>
</dbReference>
<feature type="domain" description="Acyl-CoA dehydrogenase/oxidase C-terminal" evidence="2">
    <location>
        <begin position="5"/>
        <end position="61"/>
    </location>
</feature>
<dbReference type="GO" id="GO:0008470">
    <property type="term" value="F:3-methylbutanoyl-CoA dehydrogenase activity"/>
    <property type="evidence" value="ECO:0007669"/>
    <property type="project" value="TreeGrafter"/>
</dbReference>
<dbReference type="SUPFAM" id="SSF47203">
    <property type="entry name" value="Acyl-CoA dehydrogenase C-terminal domain-like"/>
    <property type="match status" value="1"/>
</dbReference>
<gene>
    <name evidence="3" type="ORF">B1A_00429</name>
</gene>
<dbReference type="Gene3D" id="1.20.140.10">
    <property type="entry name" value="Butyryl-CoA Dehydrogenase, subunit A, domain 3"/>
    <property type="match status" value="1"/>
</dbReference>
<protein>
    <submittedName>
        <fullName evidence="3">Isovaleryl-CoA dehydrogenase</fullName>
    </submittedName>
</protein>
<dbReference type="InterPro" id="IPR036250">
    <property type="entry name" value="AcylCo_DH-like_C"/>
</dbReference>
<reference evidence="3" key="2">
    <citation type="journal article" date="2014" name="ISME J.">
        <title>Microbial stratification in low pH oxic and suboxic macroscopic growths along an acid mine drainage.</title>
        <authorList>
            <person name="Mendez-Garcia C."/>
            <person name="Mesa V."/>
            <person name="Sprenger R.R."/>
            <person name="Richter M."/>
            <person name="Diez M.S."/>
            <person name="Solano J."/>
            <person name="Bargiela R."/>
            <person name="Golyshina O.V."/>
            <person name="Manteca A."/>
            <person name="Ramos J.L."/>
            <person name="Gallego J.R."/>
            <person name="Llorente I."/>
            <person name="Martins Dos Santos V.A."/>
            <person name="Jensen O.N."/>
            <person name="Pelaez A.I."/>
            <person name="Sanchez J."/>
            <person name="Ferrer M."/>
        </authorList>
    </citation>
    <scope>NUCLEOTIDE SEQUENCE</scope>
</reference>
<evidence type="ECO:0000259" key="2">
    <source>
        <dbReference type="Pfam" id="PF00441"/>
    </source>
</evidence>
<dbReference type="Pfam" id="PF00441">
    <property type="entry name" value="Acyl-CoA_dh_1"/>
    <property type="match status" value="1"/>
</dbReference>
<evidence type="ECO:0000313" key="3">
    <source>
        <dbReference type="EMBL" id="EQD80869.1"/>
    </source>
</evidence>
<accession>T1DHQ4</accession>
<dbReference type="InterPro" id="IPR009075">
    <property type="entry name" value="AcylCo_DH/oxidase_C"/>
</dbReference>
<dbReference type="GO" id="GO:0006552">
    <property type="term" value="P:L-leucine catabolic process"/>
    <property type="evidence" value="ECO:0007669"/>
    <property type="project" value="TreeGrafter"/>
</dbReference>
<sequence length="66" mass="7068">AACILFAAEKATAVALEAIQALGGNGYINDYPAGRLLRDAKLYEIGAGTQEIRRMLIGRELFEQAA</sequence>
<keyword evidence="1" id="KW-0285">Flavoprotein</keyword>
<dbReference type="EMBL" id="AUZX01000324">
    <property type="protein sequence ID" value="EQD80869.1"/>
    <property type="molecule type" value="Genomic_DNA"/>
</dbReference>
<organism evidence="3">
    <name type="scientific">mine drainage metagenome</name>
    <dbReference type="NCBI Taxonomy" id="410659"/>
    <lineage>
        <taxon>unclassified sequences</taxon>
        <taxon>metagenomes</taxon>
        <taxon>ecological metagenomes</taxon>
    </lineage>
</organism>
<dbReference type="AlphaFoldDB" id="T1DHQ4"/>
<proteinExistence type="predicted"/>